<dbReference type="InterPro" id="IPR043993">
    <property type="entry name" value="T4SS_pilin"/>
</dbReference>
<evidence type="ECO:0000256" key="1">
    <source>
        <dbReference type="SAM" id="Phobius"/>
    </source>
</evidence>
<dbReference type="EMBL" id="MEYQ01000019">
    <property type="protein sequence ID" value="OGD39034.1"/>
    <property type="molecule type" value="Genomic_DNA"/>
</dbReference>
<sequence length="263" mass="28354">MKKSIFVVKILFSLLLISIVFLPMLILTASADTITTTICAADEASAKNASGYSNCSITTTTVLKCTSPSVAFYCSQDASIQTDEYTEGMTRELEAISKNQTQFKGTVLAPTKFTLAPIPGIQYESMESYLESIYRWGIGLVGVLTLIQLIRGGLMYMVSGAVEQKANAKGIITDALIGLVLALASFIIINVLNPRLTIITEPVLETPSSTEAITEVGTIARCMPYAELQNYIDNQYNCDPRGDIQGPCPSGQGYYICSPPAAQ</sequence>
<gene>
    <name evidence="2" type="ORF">A2907_01050</name>
</gene>
<organism evidence="2 3">
    <name type="scientific">Candidatus Azambacteria bacterium RIFCSPLOWO2_01_FULL_37_9</name>
    <dbReference type="NCBI Taxonomy" id="1797297"/>
    <lineage>
        <taxon>Bacteria</taxon>
        <taxon>Candidatus Azamiibacteriota</taxon>
    </lineage>
</organism>
<keyword evidence="1" id="KW-1133">Transmembrane helix</keyword>
<keyword evidence="1" id="KW-0472">Membrane</keyword>
<reference evidence="2 3" key="1">
    <citation type="journal article" date="2016" name="Nat. Commun.">
        <title>Thousands of microbial genomes shed light on interconnected biogeochemical processes in an aquifer system.</title>
        <authorList>
            <person name="Anantharaman K."/>
            <person name="Brown C.T."/>
            <person name="Hug L.A."/>
            <person name="Sharon I."/>
            <person name="Castelle C.J."/>
            <person name="Probst A.J."/>
            <person name="Thomas B.C."/>
            <person name="Singh A."/>
            <person name="Wilkins M.J."/>
            <person name="Karaoz U."/>
            <person name="Brodie E.L."/>
            <person name="Williams K.H."/>
            <person name="Hubbard S.S."/>
            <person name="Banfield J.F."/>
        </authorList>
    </citation>
    <scope>NUCLEOTIDE SEQUENCE [LARGE SCALE GENOMIC DNA]</scope>
</reference>
<protein>
    <submittedName>
        <fullName evidence="2">Uncharacterized protein</fullName>
    </submittedName>
</protein>
<dbReference type="AlphaFoldDB" id="A0A1F5C856"/>
<accession>A0A1F5C856</accession>
<evidence type="ECO:0000313" key="2">
    <source>
        <dbReference type="EMBL" id="OGD39034.1"/>
    </source>
</evidence>
<keyword evidence="1" id="KW-0812">Transmembrane</keyword>
<evidence type="ECO:0000313" key="3">
    <source>
        <dbReference type="Proteomes" id="UP000177947"/>
    </source>
</evidence>
<dbReference type="Pfam" id="PF18895">
    <property type="entry name" value="T4SS_pilin"/>
    <property type="match status" value="1"/>
</dbReference>
<name>A0A1F5C856_9BACT</name>
<feature type="transmembrane region" description="Helical" evidence="1">
    <location>
        <begin position="171"/>
        <end position="192"/>
    </location>
</feature>
<dbReference type="Proteomes" id="UP000177947">
    <property type="component" value="Unassembled WGS sequence"/>
</dbReference>
<proteinExistence type="predicted"/>
<feature type="transmembrane region" description="Helical" evidence="1">
    <location>
        <begin position="133"/>
        <end position="150"/>
    </location>
</feature>
<comment type="caution">
    <text evidence="2">The sequence shown here is derived from an EMBL/GenBank/DDBJ whole genome shotgun (WGS) entry which is preliminary data.</text>
</comment>